<evidence type="ECO:0000259" key="9">
    <source>
        <dbReference type="PROSITE" id="PS50156"/>
    </source>
</evidence>
<evidence type="ECO:0000256" key="6">
    <source>
        <dbReference type="ARBA" id="ARBA00023136"/>
    </source>
</evidence>
<evidence type="ECO:0000256" key="3">
    <source>
        <dbReference type="ARBA" id="ARBA00022475"/>
    </source>
</evidence>
<keyword evidence="5 8" id="KW-1133">Transmembrane helix</keyword>
<sequence length="794" mass="80960">MTTLRRSARWLLPVGLVVLWFVLAGLGGPTFGKLSSVSSNDQATFLPASAESTEVRAWQEEFTDSQAIPALVVVEKAAGEDGALSRTDLAALAPLAAELGSVEGVAPAPAGAGGGGSSVVGPIPSEDGRAVQFVVPIAEGAEGLRSVVAELREVAKGVPDGWTAWVTGPAGITADLVSAFGGIDGILLLVAVGAVFVILLLVYRSAVLPFLVLFSAVGALCASVLAVYWLAAAGWITLSGQSQGILSILVIGAATDYALLLVARFREALHSVESRWSALWTAWRGSFEPILASAATVILALLCLLFSDLNSNRSLGPIAAVGIAFSLLSALTFLPALLVLFGRGVFWPLRPRFEGAHAHTAVQSGAHDGARPGPRHSAAPARGSAGTAGGPGRAGGAGTADAAGARGTAGIPGLEGVRGLWRGVGTLVARRPRLTWIVALVLLGAGLAGLPQLKAHGVEQTELVLTATESVEGQEVLARHFDAGSGSPVVVVAREDRAADVLEEVRGTPGVASASLYTGAGYTGAAPSGPGQPPAAGGADVAPGPPAVVREGRVLINAVLDYQADSAEAEQVVKELRGALDAADPEALVGGVTAIALDTNETAQADLVKIIPLVLGVILVVLMLLLRSVLAPVLLIASVVVSYGAALGVSALVFNHVLGFPGADASVPLFGFVFLVALGVDYNIFLMTRVREESLKIGTRPGILRGLALTGGVITSAGIVLAATFAALGVIPILFLVQLAFIVAFGVLLDTVVVRSLLVPALAYDAGPAIWWPSRLARGSRSRDEDREGAKVPA</sequence>
<feature type="transmembrane region" description="Helical" evidence="8">
    <location>
        <begin position="607"/>
        <end position="626"/>
    </location>
</feature>
<feature type="transmembrane region" description="Helical" evidence="8">
    <location>
        <begin position="185"/>
        <end position="203"/>
    </location>
</feature>
<feature type="region of interest" description="Disordered" evidence="7">
    <location>
        <begin position="360"/>
        <end position="402"/>
    </location>
</feature>
<dbReference type="PROSITE" id="PS50156">
    <property type="entry name" value="SSD"/>
    <property type="match status" value="1"/>
</dbReference>
<keyword evidence="3" id="KW-1003">Cell membrane</keyword>
<evidence type="ECO:0000313" key="11">
    <source>
        <dbReference type="Proteomes" id="UP001422074"/>
    </source>
</evidence>
<gene>
    <name evidence="10" type="ORF">ABCQ75_14545</name>
</gene>
<feature type="transmembrane region" description="Helical" evidence="8">
    <location>
        <begin position="733"/>
        <end position="754"/>
    </location>
</feature>
<comment type="caution">
    <text evidence="10">The sequence shown here is derived from an EMBL/GenBank/DDBJ whole genome shotgun (WGS) entry which is preliminary data.</text>
</comment>
<organism evidence="10 11">
    <name type="scientific">Sinomonas halotolerans</name>
    <dbReference type="NCBI Taxonomy" id="1644133"/>
    <lineage>
        <taxon>Bacteria</taxon>
        <taxon>Bacillati</taxon>
        <taxon>Actinomycetota</taxon>
        <taxon>Actinomycetes</taxon>
        <taxon>Micrococcales</taxon>
        <taxon>Micrococcaceae</taxon>
        <taxon>Sinomonas</taxon>
    </lineage>
</organism>
<evidence type="ECO:0000256" key="2">
    <source>
        <dbReference type="ARBA" id="ARBA00010157"/>
    </source>
</evidence>
<feature type="transmembrane region" description="Helical" evidence="8">
    <location>
        <begin position="319"/>
        <end position="342"/>
    </location>
</feature>
<feature type="transmembrane region" description="Helical" evidence="8">
    <location>
        <begin position="244"/>
        <end position="265"/>
    </location>
</feature>
<evidence type="ECO:0000256" key="1">
    <source>
        <dbReference type="ARBA" id="ARBA00004651"/>
    </source>
</evidence>
<reference evidence="10 11" key="1">
    <citation type="submission" date="2024-05" db="EMBL/GenBank/DDBJ databases">
        <title>Sinomonas sp. nov., isolated from a waste landfill.</title>
        <authorList>
            <person name="Zhao Y."/>
        </authorList>
    </citation>
    <scope>NUCLEOTIDE SEQUENCE [LARGE SCALE GENOMIC DNA]</scope>
    <source>
        <strain evidence="10 11">CCTCC AB2014300</strain>
    </source>
</reference>
<proteinExistence type="inferred from homology"/>
<feature type="transmembrane region" description="Helical" evidence="8">
    <location>
        <begin position="210"/>
        <end position="238"/>
    </location>
</feature>
<dbReference type="RefSeq" id="WP_345886281.1">
    <property type="nucleotide sequence ID" value="NZ_JBDFRB010000017.1"/>
</dbReference>
<protein>
    <submittedName>
        <fullName evidence="10">MMPL family transporter</fullName>
    </submittedName>
</protein>
<dbReference type="Pfam" id="PF03176">
    <property type="entry name" value="MMPL"/>
    <property type="match status" value="2"/>
</dbReference>
<feature type="transmembrane region" description="Helical" evidence="8">
    <location>
        <begin position="434"/>
        <end position="453"/>
    </location>
</feature>
<dbReference type="PANTHER" id="PTHR33406">
    <property type="entry name" value="MEMBRANE PROTEIN MJ1562-RELATED"/>
    <property type="match status" value="1"/>
</dbReference>
<dbReference type="EMBL" id="JBDFRB010000017">
    <property type="protein sequence ID" value="MEN2745744.1"/>
    <property type="molecule type" value="Genomic_DNA"/>
</dbReference>
<feature type="transmembrane region" description="Helical" evidence="8">
    <location>
        <begin position="707"/>
        <end position="727"/>
    </location>
</feature>
<dbReference type="SUPFAM" id="SSF82866">
    <property type="entry name" value="Multidrug efflux transporter AcrB transmembrane domain"/>
    <property type="match status" value="2"/>
</dbReference>
<comment type="similarity">
    <text evidence="2">Belongs to the resistance-nodulation-cell division (RND) (TC 2.A.6) family. MmpL subfamily.</text>
</comment>
<name>A0ABU9X4H3_9MICC</name>
<evidence type="ECO:0000256" key="4">
    <source>
        <dbReference type="ARBA" id="ARBA00022692"/>
    </source>
</evidence>
<dbReference type="InterPro" id="IPR004869">
    <property type="entry name" value="MMPL_dom"/>
</dbReference>
<dbReference type="PANTHER" id="PTHR33406:SF6">
    <property type="entry name" value="MEMBRANE PROTEIN YDGH-RELATED"/>
    <property type="match status" value="1"/>
</dbReference>
<comment type="subcellular location">
    <subcellularLocation>
        <location evidence="1">Cell membrane</location>
        <topology evidence="1">Multi-pass membrane protein</topology>
    </subcellularLocation>
</comment>
<evidence type="ECO:0000256" key="5">
    <source>
        <dbReference type="ARBA" id="ARBA00022989"/>
    </source>
</evidence>
<evidence type="ECO:0000256" key="7">
    <source>
        <dbReference type="SAM" id="MobiDB-lite"/>
    </source>
</evidence>
<keyword evidence="6 8" id="KW-0472">Membrane</keyword>
<feature type="transmembrane region" description="Helical" evidence="8">
    <location>
        <begin position="633"/>
        <end position="654"/>
    </location>
</feature>
<dbReference type="Proteomes" id="UP001422074">
    <property type="component" value="Unassembled WGS sequence"/>
</dbReference>
<accession>A0ABU9X4H3</accession>
<dbReference type="InterPro" id="IPR000731">
    <property type="entry name" value="SSD"/>
</dbReference>
<dbReference type="Gene3D" id="1.20.1640.10">
    <property type="entry name" value="Multidrug efflux transporter AcrB transmembrane domain"/>
    <property type="match status" value="2"/>
</dbReference>
<keyword evidence="4 8" id="KW-0812">Transmembrane</keyword>
<feature type="transmembrane region" description="Helical" evidence="8">
    <location>
        <begin position="286"/>
        <end position="307"/>
    </location>
</feature>
<dbReference type="InterPro" id="IPR050545">
    <property type="entry name" value="Mycobact_MmpL"/>
</dbReference>
<feature type="domain" description="SSD" evidence="9">
    <location>
        <begin position="171"/>
        <end position="340"/>
    </location>
</feature>
<feature type="transmembrane region" description="Helical" evidence="8">
    <location>
        <begin position="666"/>
        <end position="686"/>
    </location>
</feature>
<evidence type="ECO:0000256" key="8">
    <source>
        <dbReference type="SAM" id="Phobius"/>
    </source>
</evidence>
<feature type="compositionally biased region" description="Gly residues" evidence="7">
    <location>
        <begin position="386"/>
        <end position="398"/>
    </location>
</feature>
<evidence type="ECO:0000313" key="10">
    <source>
        <dbReference type="EMBL" id="MEN2745744.1"/>
    </source>
</evidence>
<keyword evidence="11" id="KW-1185">Reference proteome</keyword>